<evidence type="ECO:0000256" key="5">
    <source>
        <dbReference type="ARBA" id="ARBA00023136"/>
    </source>
</evidence>
<evidence type="ECO:0000313" key="7">
    <source>
        <dbReference type="Proteomes" id="UP001500133"/>
    </source>
</evidence>
<evidence type="ECO:0000256" key="3">
    <source>
        <dbReference type="ARBA" id="ARBA00022692"/>
    </source>
</evidence>
<dbReference type="Gene3D" id="2.60.450.10">
    <property type="entry name" value="Lipopolysaccharide (LPS) transport protein A like domain"/>
    <property type="match status" value="1"/>
</dbReference>
<protein>
    <recommendedName>
        <fullName evidence="8">LPS export ABC transporter periplasmic protein LptC</fullName>
    </recommendedName>
</protein>
<keyword evidence="4" id="KW-1133">Transmembrane helix</keyword>
<dbReference type="Pfam" id="PF06835">
    <property type="entry name" value="LptC"/>
    <property type="match status" value="1"/>
</dbReference>
<organism evidence="6 7">
    <name type="scientific">Halomonas cibimaris</name>
    <dbReference type="NCBI Taxonomy" id="657012"/>
    <lineage>
        <taxon>Bacteria</taxon>
        <taxon>Pseudomonadati</taxon>
        <taxon>Pseudomonadota</taxon>
        <taxon>Gammaproteobacteria</taxon>
        <taxon>Oceanospirillales</taxon>
        <taxon>Halomonadaceae</taxon>
        <taxon>Halomonas</taxon>
    </lineage>
</organism>
<proteinExistence type="predicted"/>
<evidence type="ECO:0000256" key="4">
    <source>
        <dbReference type="ARBA" id="ARBA00022989"/>
    </source>
</evidence>
<evidence type="ECO:0008006" key="8">
    <source>
        <dbReference type="Google" id="ProtNLM"/>
    </source>
</evidence>
<dbReference type="PANTHER" id="PTHR37481">
    <property type="entry name" value="LIPOPOLYSACCHARIDE EXPORT SYSTEM PROTEIN LPTC"/>
    <property type="match status" value="1"/>
</dbReference>
<keyword evidence="1" id="KW-1003">Cell membrane</keyword>
<dbReference type="PANTHER" id="PTHR37481:SF1">
    <property type="entry name" value="LIPOPOLYSACCHARIDE EXPORT SYSTEM PROTEIN LPTC"/>
    <property type="match status" value="1"/>
</dbReference>
<dbReference type="NCBIfam" id="TIGR04409">
    <property type="entry name" value="LptC_YrbK"/>
    <property type="match status" value="1"/>
</dbReference>
<accession>A0ABP7LE00</accession>
<comment type="caution">
    <text evidence="6">The sequence shown here is derived from an EMBL/GenBank/DDBJ whole genome shotgun (WGS) entry which is preliminary data.</text>
</comment>
<dbReference type="InterPro" id="IPR052363">
    <property type="entry name" value="LPS_export_LptC"/>
</dbReference>
<sequence>MSSAFNRLFRLQKRLWLALVIVALGALLAWLDQRDTRDAAPDPGARAQEPGHVIDNAELKRYDETGRLTQRLASPHIIHTPQQAMTRLKTPRATLIDSRQRQWQATANTGTLDEQQRLMLEGDARLTAPNEGWQLDTQRLYYDSATRHAWSDTPVTLQQPPQRMRAQRLDAWLDTGKVRLTDQVRGYHPPTTASPEDTP</sequence>
<dbReference type="RefSeq" id="WP_344702048.1">
    <property type="nucleotide sequence ID" value="NZ_BAAAZT010000023.1"/>
</dbReference>
<keyword evidence="2" id="KW-0997">Cell inner membrane</keyword>
<reference evidence="7" key="1">
    <citation type="journal article" date="2019" name="Int. J. Syst. Evol. Microbiol.">
        <title>The Global Catalogue of Microorganisms (GCM) 10K type strain sequencing project: providing services to taxonomists for standard genome sequencing and annotation.</title>
        <authorList>
            <consortium name="The Broad Institute Genomics Platform"/>
            <consortium name="The Broad Institute Genome Sequencing Center for Infectious Disease"/>
            <person name="Wu L."/>
            <person name="Ma J."/>
        </authorList>
    </citation>
    <scope>NUCLEOTIDE SEQUENCE [LARGE SCALE GENOMIC DNA]</scope>
    <source>
        <strain evidence="7">JCM 16914</strain>
    </source>
</reference>
<evidence type="ECO:0000256" key="1">
    <source>
        <dbReference type="ARBA" id="ARBA00022475"/>
    </source>
</evidence>
<keyword evidence="5" id="KW-0472">Membrane</keyword>
<dbReference type="InterPro" id="IPR026265">
    <property type="entry name" value="LptC"/>
</dbReference>
<evidence type="ECO:0000313" key="6">
    <source>
        <dbReference type="EMBL" id="GAA3897640.1"/>
    </source>
</evidence>
<evidence type="ECO:0000256" key="2">
    <source>
        <dbReference type="ARBA" id="ARBA00022519"/>
    </source>
</evidence>
<keyword evidence="3" id="KW-0812">Transmembrane</keyword>
<gene>
    <name evidence="6" type="ORF">GCM10022228_05360</name>
</gene>
<keyword evidence="7" id="KW-1185">Reference proteome</keyword>
<dbReference type="InterPro" id="IPR010664">
    <property type="entry name" value="LipoPS_assembly_LptC-rel"/>
</dbReference>
<dbReference type="Proteomes" id="UP001500133">
    <property type="component" value="Unassembled WGS sequence"/>
</dbReference>
<dbReference type="EMBL" id="BAAAZT010000023">
    <property type="protein sequence ID" value="GAA3897640.1"/>
    <property type="molecule type" value="Genomic_DNA"/>
</dbReference>
<name>A0ABP7LE00_9GAMM</name>